<protein>
    <recommendedName>
        <fullName evidence="3">ABM domain-containing protein</fullName>
    </recommendedName>
</protein>
<organism evidence="1 2">
    <name type="scientific">Coprinellus micaceus</name>
    <name type="common">Glistening ink-cap mushroom</name>
    <name type="synonym">Coprinus micaceus</name>
    <dbReference type="NCBI Taxonomy" id="71717"/>
    <lineage>
        <taxon>Eukaryota</taxon>
        <taxon>Fungi</taxon>
        <taxon>Dikarya</taxon>
        <taxon>Basidiomycota</taxon>
        <taxon>Agaricomycotina</taxon>
        <taxon>Agaricomycetes</taxon>
        <taxon>Agaricomycetidae</taxon>
        <taxon>Agaricales</taxon>
        <taxon>Agaricineae</taxon>
        <taxon>Psathyrellaceae</taxon>
        <taxon>Coprinellus</taxon>
    </lineage>
</organism>
<gene>
    <name evidence="1" type="ORF">FA13DRAFT_1784438</name>
</gene>
<keyword evidence="2" id="KW-1185">Reference proteome</keyword>
<comment type="caution">
    <text evidence="1">The sequence shown here is derived from an EMBL/GenBank/DDBJ whole genome shotgun (WGS) entry which is preliminary data.</text>
</comment>
<evidence type="ECO:0000313" key="1">
    <source>
        <dbReference type="EMBL" id="TEB39751.1"/>
    </source>
</evidence>
<dbReference type="InterPro" id="IPR011008">
    <property type="entry name" value="Dimeric_a/b-barrel"/>
</dbReference>
<sequence>MAKAKGFVAAYRGFEVEDKSIHHMACLWQSAEDLKNFQSSPEYKEFDSRVKAVQAGPGNTVRVKFVGDPEKPFRCLTTEVVTGRPRSGKNFDDLIEATQGVFSALKGAPGYYPSPTYGEVVGRPATYYIILGWHTPEDHKNPVTGSGQGKDAVAKFTDVVEHSIAHVHLDMCQIRALGNSRLKVDSMPLYTVNRWETR</sequence>
<dbReference type="SUPFAM" id="SSF54909">
    <property type="entry name" value="Dimeric alpha+beta barrel"/>
    <property type="match status" value="1"/>
</dbReference>
<dbReference type="AlphaFoldDB" id="A0A4Y7U0G5"/>
<dbReference type="Gene3D" id="3.30.70.100">
    <property type="match status" value="2"/>
</dbReference>
<dbReference type="OrthoDB" id="3830579at2759"/>
<accession>A0A4Y7U0G5</accession>
<reference evidence="1 2" key="1">
    <citation type="journal article" date="2019" name="Nat. Ecol. Evol.">
        <title>Megaphylogeny resolves global patterns of mushroom evolution.</title>
        <authorList>
            <person name="Varga T."/>
            <person name="Krizsan K."/>
            <person name="Foldi C."/>
            <person name="Dima B."/>
            <person name="Sanchez-Garcia M."/>
            <person name="Sanchez-Ramirez S."/>
            <person name="Szollosi G.J."/>
            <person name="Szarkandi J.G."/>
            <person name="Papp V."/>
            <person name="Albert L."/>
            <person name="Andreopoulos W."/>
            <person name="Angelini C."/>
            <person name="Antonin V."/>
            <person name="Barry K.W."/>
            <person name="Bougher N.L."/>
            <person name="Buchanan P."/>
            <person name="Buyck B."/>
            <person name="Bense V."/>
            <person name="Catcheside P."/>
            <person name="Chovatia M."/>
            <person name="Cooper J."/>
            <person name="Damon W."/>
            <person name="Desjardin D."/>
            <person name="Finy P."/>
            <person name="Geml J."/>
            <person name="Haridas S."/>
            <person name="Hughes K."/>
            <person name="Justo A."/>
            <person name="Karasinski D."/>
            <person name="Kautmanova I."/>
            <person name="Kiss B."/>
            <person name="Kocsube S."/>
            <person name="Kotiranta H."/>
            <person name="LaButti K.M."/>
            <person name="Lechner B.E."/>
            <person name="Liimatainen K."/>
            <person name="Lipzen A."/>
            <person name="Lukacs Z."/>
            <person name="Mihaltcheva S."/>
            <person name="Morgado L.N."/>
            <person name="Niskanen T."/>
            <person name="Noordeloos M.E."/>
            <person name="Ohm R.A."/>
            <person name="Ortiz-Santana B."/>
            <person name="Ovrebo C."/>
            <person name="Racz N."/>
            <person name="Riley R."/>
            <person name="Savchenko A."/>
            <person name="Shiryaev A."/>
            <person name="Soop K."/>
            <person name="Spirin V."/>
            <person name="Szebenyi C."/>
            <person name="Tomsovsky M."/>
            <person name="Tulloss R.E."/>
            <person name="Uehling J."/>
            <person name="Grigoriev I.V."/>
            <person name="Vagvolgyi C."/>
            <person name="Papp T."/>
            <person name="Martin F.M."/>
            <person name="Miettinen O."/>
            <person name="Hibbett D.S."/>
            <person name="Nagy L.G."/>
        </authorList>
    </citation>
    <scope>NUCLEOTIDE SEQUENCE [LARGE SCALE GENOMIC DNA]</scope>
    <source>
        <strain evidence="1 2">FP101781</strain>
    </source>
</reference>
<proteinExistence type="predicted"/>
<dbReference type="Proteomes" id="UP000298030">
    <property type="component" value="Unassembled WGS sequence"/>
</dbReference>
<evidence type="ECO:0000313" key="2">
    <source>
        <dbReference type="Proteomes" id="UP000298030"/>
    </source>
</evidence>
<dbReference type="STRING" id="71717.A0A4Y7U0G5"/>
<dbReference type="EMBL" id="QPFP01000001">
    <property type="protein sequence ID" value="TEB39751.1"/>
    <property type="molecule type" value="Genomic_DNA"/>
</dbReference>
<evidence type="ECO:0008006" key="3">
    <source>
        <dbReference type="Google" id="ProtNLM"/>
    </source>
</evidence>
<name>A0A4Y7U0G5_COPMI</name>